<sequence length="101" mass="10851">MGIKGIPASSSTSAGISDKHQHHRFDRSFNSLRARVSLLSSLSRVPLSISFNMGFLFTSGSLNTNAAFFPWISSCWICISVAVSTLPSTCISASPVLFKPL</sequence>
<keyword evidence="2" id="KW-1185">Reference proteome</keyword>
<gene>
    <name evidence="1" type="ORF">HGRIS_009971</name>
</gene>
<evidence type="ECO:0000313" key="1">
    <source>
        <dbReference type="EMBL" id="KAL0949946.1"/>
    </source>
</evidence>
<reference evidence="2" key="1">
    <citation type="submission" date="2024-06" db="EMBL/GenBank/DDBJ databases">
        <title>Multi-omics analyses provide insights into the biosynthesis of the anticancer antibiotic pleurotin in Hohenbuehelia grisea.</title>
        <authorList>
            <person name="Weaver J.A."/>
            <person name="Alberti F."/>
        </authorList>
    </citation>
    <scope>NUCLEOTIDE SEQUENCE [LARGE SCALE GENOMIC DNA]</scope>
    <source>
        <strain evidence="2">T-177</strain>
    </source>
</reference>
<protein>
    <submittedName>
        <fullName evidence="1">Uncharacterized protein</fullName>
    </submittedName>
</protein>
<organism evidence="1 2">
    <name type="scientific">Hohenbuehelia grisea</name>
    <dbReference type="NCBI Taxonomy" id="104357"/>
    <lineage>
        <taxon>Eukaryota</taxon>
        <taxon>Fungi</taxon>
        <taxon>Dikarya</taxon>
        <taxon>Basidiomycota</taxon>
        <taxon>Agaricomycotina</taxon>
        <taxon>Agaricomycetes</taxon>
        <taxon>Agaricomycetidae</taxon>
        <taxon>Agaricales</taxon>
        <taxon>Pleurotineae</taxon>
        <taxon>Pleurotaceae</taxon>
        <taxon>Hohenbuehelia</taxon>
    </lineage>
</organism>
<accession>A0ABR3J3C5</accession>
<name>A0ABR3J3C5_9AGAR</name>
<proteinExistence type="predicted"/>
<comment type="caution">
    <text evidence="1">The sequence shown here is derived from an EMBL/GenBank/DDBJ whole genome shotgun (WGS) entry which is preliminary data.</text>
</comment>
<dbReference type="EMBL" id="JASNQZ010000012">
    <property type="protein sequence ID" value="KAL0949946.1"/>
    <property type="molecule type" value="Genomic_DNA"/>
</dbReference>
<dbReference type="Proteomes" id="UP001556367">
    <property type="component" value="Unassembled WGS sequence"/>
</dbReference>
<evidence type="ECO:0000313" key="2">
    <source>
        <dbReference type="Proteomes" id="UP001556367"/>
    </source>
</evidence>